<sequence>MIWVRKGSPAGFIEWQLWQEELKSDIRLPSSLREKCQAYIPSPLPSKLQDDVISELSSIVEVLIKSGYCLDALMEMHSKKIGIEVDGPSHFVGSKPKGGTLLKRSRQLNT</sequence>
<name>A0ABD3NGP9_9STRA</name>
<gene>
    <name evidence="1" type="ORF">ACHAW5_001515</name>
</gene>
<dbReference type="EMBL" id="JALLAZ020001431">
    <property type="protein sequence ID" value="KAL3775112.1"/>
    <property type="molecule type" value="Genomic_DNA"/>
</dbReference>
<evidence type="ECO:0000313" key="1">
    <source>
        <dbReference type="EMBL" id="KAL3775112.1"/>
    </source>
</evidence>
<accession>A0ABD3NGP9</accession>
<comment type="caution">
    <text evidence="1">The sequence shown here is derived from an EMBL/GenBank/DDBJ whole genome shotgun (WGS) entry which is preliminary data.</text>
</comment>
<evidence type="ECO:0000313" key="2">
    <source>
        <dbReference type="Proteomes" id="UP001530315"/>
    </source>
</evidence>
<reference evidence="1 2" key="1">
    <citation type="submission" date="2024-10" db="EMBL/GenBank/DDBJ databases">
        <title>Updated reference genomes for cyclostephanoid diatoms.</title>
        <authorList>
            <person name="Roberts W.R."/>
            <person name="Alverson A.J."/>
        </authorList>
    </citation>
    <scope>NUCLEOTIDE SEQUENCE [LARGE SCALE GENOMIC DNA]</scope>
    <source>
        <strain evidence="1 2">AJA276-08</strain>
    </source>
</reference>
<dbReference type="Proteomes" id="UP001530315">
    <property type="component" value="Unassembled WGS sequence"/>
</dbReference>
<protein>
    <submittedName>
        <fullName evidence="1">Uncharacterized protein</fullName>
    </submittedName>
</protein>
<dbReference type="AlphaFoldDB" id="A0ABD3NGP9"/>
<organism evidence="1 2">
    <name type="scientific">Stephanodiscus triporus</name>
    <dbReference type="NCBI Taxonomy" id="2934178"/>
    <lineage>
        <taxon>Eukaryota</taxon>
        <taxon>Sar</taxon>
        <taxon>Stramenopiles</taxon>
        <taxon>Ochrophyta</taxon>
        <taxon>Bacillariophyta</taxon>
        <taxon>Coscinodiscophyceae</taxon>
        <taxon>Thalassiosirophycidae</taxon>
        <taxon>Stephanodiscales</taxon>
        <taxon>Stephanodiscaceae</taxon>
        <taxon>Stephanodiscus</taxon>
    </lineage>
</organism>
<proteinExistence type="predicted"/>
<keyword evidence="2" id="KW-1185">Reference proteome</keyword>